<dbReference type="CDD" id="cd05237">
    <property type="entry name" value="UDP_invert_4-6DH_SDR_e"/>
    <property type="match status" value="1"/>
</dbReference>
<reference evidence="4 5" key="1">
    <citation type="submission" date="2023-11" db="EMBL/GenBank/DDBJ databases">
        <title>Coraliomargarita sp. nov., isolated from marine algae.</title>
        <authorList>
            <person name="Lee J.K."/>
            <person name="Baek J.H."/>
            <person name="Kim J.M."/>
            <person name="Choi D.G."/>
            <person name="Jeon C.O."/>
        </authorList>
    </citation>
    <scope>NUCLEOTIDE SEQUENCE [LARGE SCALE GENOMIC DNA]</scope>
    <source>
        <strain evidence="4 5">J2-16</strain>
    </source>
</reference>
<dbReference type="PANTHER" id="PTHR43318:SF1">
    <property type="entry name" value="POLYSACCHARIDE BIOSYNTHESIS PROTEIN EPSC-RELATED"/>
    <property type="match status" value="1"/>
</dbReference>
<gene>
    <name evidence="4" type="ORF">SH580_21585</name>
</gene>
<keyword evidence="2" id="KW-0812">Transmembrane</keyword>
<dbReference type="EMBL" id="CP138858">
    <property type="protein sequence ID" value="WPJ96010.1"/>
    <property type="molecule type" value="Genomic_DNA"/>
</dbReference>
<organism evidence="4 5">
    <name type="scientific">Coraliomargarita algicola</name>
    <dbReference type="NCBI Taxonomy" id="3092156"/>
    <lineage>
        <taxon>Bacteria</taxon>
        <taxon>Pseudomonadati</taxon>
        <taxon>Verrucomicrobiota</taxon>
        <taxon>Opitutia</taxon>
        <taxon>Puniceicoccales</taxon>
        <taxon>Coraliomargaritaceae</taxon>
        <taxon>Coraliomargarita</taxon>
    </lineage>
</organism>
<evidence type="ECO:0000313" key="5">
    <source>
        <dbReference type="Proteomes" id="UP001324993"/>
    </source>
</evidence>
<dbReference type="SUPFAM" id="SSF51735">
    <property type="entry name" value="NAD(P)-binding Rossmann-fold domains"/>
    <property type="match status" value="2"/>
</dbReference>
<protein>
    <submittedName>
        <fullName evidence="4">Nucleoside-diphosphate sugar epimerase/dehydratase</fullName>
    </submittedName>
</protein>
<dbReference type="RefSeq" id="WP_319832877.1">
    <property type="nucleotide sequence ID" value="NZ_CP138858.1"/>
</dbReference>
<feature type="transmembrane region" description="Helical" evidence="2">
    <location>
        <begin position="12"/>
        <end position="32"/>
    </location>
</feature>
<dbReference type="Proteomes" id="UP001324993">
    <property type="component" value="Chromosome"/>
</dbReference>
<name>A0ABZ0RLZ4_9BACT</name>
<evidence type="ECO:0000313" key="4">
    <source>
        <dbReference type="EMBL" id="WPJ96010.1"/>
    </source>
</evidence>
<sequence>MSRNRLVRYLNLRSLALILFYSIISLASYWAAYELRFDFNVPENHGVDRINTLTWVVGLQLMLLIASGQFNSILSYFRLPDALRLFSGLFANALILISMWYIYKGQNVPPRAVILTYFLISFLAFASFRVLMRVKSSRGIEDWLTMDSAENVIIIGAGEIGAGLCSDLMNKTRLGMRPVAFLDDDLKKVGRYVHGVLVADTVDEISTVAKLYSATKAVIAFPSASVKRMRQVAELARNAGLAVDTVPALTDLVSGRAELSQLRPIQLEDLLGRDTVDLNSDDIRNMLAGKRVLVTGAGGSIGSELVAQILSYAPAELLCIDQAEIAIFDLQQNVLKSAAAPTTKIITRVIDILNEAQLVHIFNQHRPEVIFHAAAHKHVNLMEDQPVEALHNNFIATKQLARIASQHSVERLILISSDKAINPTSVMGVSKRLAELALGAQQSASGNQTKFMAVRFGNVLGSSGSVIPIFRKQIAAGGPITVTDPDVTRFFMTVEEAVGLGLQSATQGSGGEIFVLDMGESVKIIDVARQMIALSGLRENTDIDIEFIGLQPGEKLYEEVQHLSEELKATRHARVMRFVAPQNTTFDIEQLCSELEAVMQRSDVREIKQAIQKYVPEYTPSV</sequence>
<feature type="transmembrane region" description="Helical" evidence="2">
    <location>
        <begin position="52"/>
        <end position="70"/>
    </location>
</feature>
<feature type="domain" description="Polysaccharide biosynthesis protein CapD-like" evidence="3">
    <location>
        <begin position="292"/>
        <end position="577"/>
    </location>
</feature>
<dbReference type="Gene3D" id="3.40.50.720">
    <property type="entry name" value="NAD(P)-binding Rossmann-like Domain"/>
    <property type="match status" value="2"/>
</dbReference>
<evidence type="ECO:0000259" key="3">
    <source>
        <dbReference type="Pfam" id="PF02719"/>
    </source>
</evidence>
<dbReference type="Pfam" id="PF13727">
    <property type="entry name" value="CoA_binding_3"/>
    <property type="match status" value="1"/>
</dbReference>
<dbReference type="PANTHER" id="PTHR43318">
    <property type="entry name" value="UDP-N-ACETYLGLUCOSAMINE 4,6-DEHYDRATASE"/>
    <property type="match status" value="1"/>
</dbReference>
<keyword evidence="5" id="KW-1185">Reference proteome</keyword>
<dbReference type="InterPro" id="IPR036291">
    <property type="entry name" value="NAD(P)-bd_dom_sf"/>
</dbReference>
<feature type="transmembrane region" description="Helical" evidence="2">
    <location>
        <begin position="82"/>
        <end position="102"/>
    </location>
</feature>
<accession>A0ABZ0RLZ4</accession>
<dbReference type="Pfam" id="PF02719">
    <property type="entry name" value="Polysacc_synt_2"/>
    <property type="match status" value="1"/>
</dbReference>
<evidence type="ECO:0000256" key="1">
    <source>
        <dbReference type="ARBA" id="ARBA00007430"/>
    </source>
</evidence>
<comment type="similarity">
    <text evidence="1">Belongs to the polysaccharide synthase family.</text>
</comment>
<feature type="transmembrane region" description="Helical" evidence="2">
    <location>
        <begin position="114"/>
        <end position="132"/>
    </location>
</feature>
<keyword evidence="2" id="KW-1133">Transmembrane helix</keyword>
<proteinExistence type="inferred from homology"/>
<dbReference type="InterPro" id="IPR051203">
    <property type="entry name" value="Polysaccharide_Synthase-Rel"/>
</dbReference>
<dbReference type="InterPro" id="IPR003869">
    <property type="entry name" value="Polysac_CapD-like"/>
</dbReference>
<keyword evidence="2" id="KW-0472">Membrane</keyword>
<evidence type="ECO:0000256" key="2">
    <source>
        <dbReference type="SAM" id="Phobius"/>
    </source>
</evidence>